<reference evidence="2" key="1">
    <citation type="submission" date="2012-12" db="EMBL/GenBank/DDBJ databases">
        <authorList>
            <person name="Pethick F.E."/>
            <person name="MacFadyen A.C."/>
            <person name="Tang Z."/>
            <person name="Sangal V."/>
            <person name="Tze-Tze L."/>
            <person name="Chu J."/>
            <person name="Guo M."/>
            <person name="Kirby R."/>
            <person name="Hoskisson P.A."/>
            <person name="Herron P.R."/>
            <person name="Hunter I.S."/>
        </authorList>
    </citation>
    <scope>NUCLEOTIDE SEQUENCE</scope>
    <source>
        <strain evidence="2">ATCC 10970</strain>
    </source>
</reference>
<proteinExistence type="predicted"/>
<name>A0A8A1UYL3_STRR1</name>
<reference evidence="2" key="2">
    <citation type="submission" date="2020-01" db="EMBL/GenBank/DDBJ databases">
        <authorList>
            <person name="Algora L."/>
            <person name="Schniete J.K."/>
            <person name="MacFadyen A."/>
            <person name="Hoskisson P.A."/>
            <person name="Hunter I.S."/>
            <person name="Herron P.R."/>
        </authorList>
    </citation>
    <scope>NUCLEOTIDE SEQUENCE</scope>
    <source>
        <strain evidence="2">ATCC 10970</strain>
    </source>
</reference>
<dbReference type="GeneID" id="66859963"/>
<reference evidence="2" key="3">
    <citation type="journal article" date="2021" name="bioRxiv">
        <title>Bilateral symmetry of linear streptomycete chromosomes.</title>
        <authorList>
            <person name="Algora-Gallardo L."/>
            <person name="Schniete J.K."/>
            <person name="Mark D.R."/>
            <person name="Hunter I.S."/>
            <person name="Herron P.R."/>
        </authorList>
    </citation>
    <scope>NUCLEOTIDE SEQUENCE</scope>
    <source>
        <strain evidence="2">ATCC 10970</strain>
    </source>
</reference>
<protein>
    <submittedName>
        <fullName evidence="2">Uncharacterized protein</fullName>
    </submittedName>
</protein>
<evidence type="ECO:0000256" key="1">
    <source>
        <dbReference type="SAM" id="MobiDB-lite"/>
    </source>
</evidence>
<feature type="region of interest" description="Disordered" evidence="1">
    <location>
        <begin position="1"/>
        <end position="25"/>
    </location>
</feature>
<evidence type="ECO:0000313" key="3">
    <source>
        <dbReference type="Proteomes" id="UP000011074"/>
    </source>
</evidence>
<dbReference type="AlphaFoldDB" id="A0A8A1UYL3"/>
<organism evidence="2 3">
    <name type="scientific">Streptomyces rimosus subsp. rimosus (strain ATCC 10970 / DSM 40260 / JCM 4667 / NRRL 2234)</name>
    <dbReference type="NCBI Taxonomy" id="1265868"/>
    <lineage>
        <taxon>Bacteria</taxon>
        <taxon>Bacillati</taxon>
        <taxon>Actinomycetota</taxon>
        <taxon>Actinomycetes</taxon>
        <taxon>Kitasatosporales</taxon>
        <taxon>Streptomycetaceae</taxon>
        <taxon>Streptomyces</taxon>
    </lineage>
</organism>
<accession>A0A8A1UYL3</accession>
<gene>
    <name evidence="2" type="ORF">SRIM_038290</name>
</gene>
<dbReference type="Proteomes" id="UP000011074">
    <property type="component" value="Chromosome"/>
</dbReference>
<evidence type="ECO:0000313" key="2">
    <source>
        <dbReference type="EMBL" id="QST85200.1"/>
    </source>
</evidence>
<sequence>MTKMSYAPLRGPVAKASSRPSPLSRPVLTVGRPVGVCSGSICSSVPSVRSRTNSRAGRLGLRLPTVTAAKRPSALSESTLLSSEPLAWVIRPVTRS</sequence>
<dbReference type="EMBL" id="CP048261">
    <property type="protein sequence ID" value="QST85200.1"/>
    <property type="molecule type" value="Genomic_DNA"/>
</dbReference>
<dbReference type="RefSeq" id="WP_129820933.1">
    <property type="nucleotide sequence ID" value="NZ_CP048261.1"/>
</dbReference>